<evidence type="ECO:0000313" key="2">
    <source>
        <dbReference type="EMBL" id="KAK3287613.1"/>
    </source>
</evidence>
<sequence>MFSSGDETDLTCALGKASKCNKDGTYDEADASGYLQLDILGVLPPEADTSDGDVAAACNGVGGMIVGTSGYPYYEGLEETENIETLGIVKYDYHATVAMVCADDDMTVAWRKNNGGVYVPDEEAEKNSDGDEFRDESLEDASI</sequence>
<feature type="region of interest" description="Disordered" evidence="1">
    <location>
        <begin position="118"/>
        <end position="143"/>
    </location>
</feature>
<evidence type="ECO:0000256" key="1">
    <source>
        <dbReference type="SAM" id="MobiDB-lite"/>
    </source>
</evidence>
<name>A0AAE0LJM5_9CHLO</name>
<dbReference type="Proteomes" id="UP001190700">
    <property type="component" value="Unassembled WGS sequence"/>
</dbReference>
<dbReference type="EMBL" id="LGRX02000784">
    <property type="protein sequence ID" value="KAK3287613.1"/>
    <property type="molecule type" value="Genomic_DNA"/>
</dbReference>
<comment type="caution">
    <text evidence="2">The sequence shown here is derived from an EMBL/GenBank/DDBJ whole genome shotgun (WGS) entry which is preliminary data.</text>
</comment>
<protein>
    <submittedName>
        <fullName evidence="2">Uncharacterized protein</fullName>
    </submittedName>
</protein>
<feature type="compositionally biased region" description="Acidic residues" evidence="1">
    <location>
        <begin position="132"/>
        <end position="143"/>
    </location>
</feature>
<gene>
    <name evidence="2" type="ORF">CYMTET_4884</name>
</gene>
<evidence type="ECO:0000313" key="3">
    <source>
        <dbReference type="Proteomes" id="UP001190700"/>
    </source>
</evidence>
<proteinExistence type="predicted"/>
<reference evidence="2 3" key="1">
    <citation type="journal article" date="2015" name="Genome Biol. Evol.">
        <title>Comparative Genomics of a Bacterivorous Green Alga Reveals Evolutionary Causalities and Consequences of Phago-Mixotrophic Mode of Nutrition.</title>
        <authorList>
            <person name="Burns J.A."/>
            <person name="Paasch A."/>
            <person name="Narechania A."/>
            <person name="Kim E."/>
        </authorList>
    </citation>
    <scope>NUCLEOTIDE SEQUENCE [LARGE SCALE GENOMIC DNA]</scope>
    <source>
        <strain evidence="2 3">PLY_AMNH</strain>
    </source>
</reference>
<accession>A0AAE0LJM5</accession>
<organism evidence="2 3">
    <name type="scientific">Cymbomonas tetramitiformis</name>
    <dbReference type="NCBI Taxonomy" id="36881"/>
    <lineage>
        <taxon>Eukaryota</taxon>
        <taxon>Viridiplantae</taxon>
        <taxon>Chlorophyta</taxon>
        <taxon>Pyramimonadophyceae</taxon>
        <taxon>Pyramimonadales</taxon>
        <taxon>Pyramimonadaceae</taxon>
        <taxon>Cymbomonas</taxon>
    </lineage>
</organism>
<keyword evidence="3" id="KW-1185">Reference proteome</keyword>
<dbReference type="AlphaFoldDB" id="A0AAE0LJM5"/>